<comment type="caution">
    <text evidence="3">The sequence shown here is derived from an EMBL/GenBank/DDBJ whole genome shotgun (WGS) entry which is preliminary data.</text>
</comment>
<evidence type="ECO:0000313" key="3">
    <source>
        <dbReference type="EMBL" id="GAF10346.1"/>
    </source>
</evidence>
<dbReference type="OrthoDB" id="2613492at2"/>
<dbReference type="EMBL" id="BAVZ01000022">
    <property type="protein sequence ID" value="GAF10346.1"/>
    <property type="molecule type" value="Genomic_DNA"/>
</dbReference>
<feature type="region of interest" description="Disordered" evidence="1">
    <location>
        <begin position="200"/>
        <end position="225"/>
    </location>
</feature>
<feature type="signal peptide" evidence="2">
    <location>
        <begin position="1"/>
        <end position="28"/>
    </location>
</feature>
<feature type="chain" id="PRO_5039157223" evidence="2">
    <location>
        <begin position="29"/>
        <end position="429"/>
    </location>
</feature>
<keyword evidence="4" id="KW-1185">Reference proteome</keyword>
<evidence type="ECO:0000256" key="2">
    <source>
        <dbReference type="SAM" id="SignalP"/>
    </source>
</evidence>
<dbReference type="Proteomes" id="UP000019364">
    <property type="component" value="Unassembled WGS sequence"/>
</dbReference>
<dbReference type="AlphaFoldDB" id="W7Z060"/>
<accession>W7Z060</accession>
<reference evidence="3 4" key="1">
    <citation type="journal article" date="2014" name="Genome Announc.">
        <title>Draft Genome Sequence of Paenibacillus pini JCM 16418T, Isolated from the Rhizosphere of Pine Tree.</title>
        <authorList>
            <person name="Yuki M."/>
            <person name="Oshima K."/>
            <person name="Suda W."/>
            <person name="Oshida Y."/>
            <person name="Kitamura K."/>
            <person name="Iida Y."/>
            <person name="Hattori M."/>
            <person name="Ohkuma M."/>
        </authorList>
    </citation>
    <scope>NUCLEOTIDE SEQUENCE [LARGE SCALE GENOMIC DNA]</scope>
    <source>
        <strain evidence="3 4">JCM 16418</strain>
    </source>
</reference>
<proteinExistence type="predicted"/>
<evidence type="ECO:0000313" key="4">
    <source>
        <dbReference type="Proteomes" id="UP000019364"/>
    </source>
</evidence>
<sequence length="429" mass="46738">MSKVKVRNFVSSMLCALLILCGIPYASAEAASDVETEFLGKVNLNLSSDGSQMLDHVQEASFNLSNVTLQNDELNLAGAVSYNDDTYSVNISSKLYKSESSDNTVVGDSSDQTSNFDIPNLSIIKDIPTNKLLFSPELDHADVIQFFLLKKGTRELSMFEIPTSSLPILKDLNVNVLNDNKDISDEHWWLKLFTPVMTDNSTSNTDPNRPSVLATNPPATDSDTKTFTYSDGPGNVYRYEIGLKAFSNVYSYNKTSPQTDSFGMQVTSHKYYYNNVLQSNVNPFYVFNVTGTEVLTSPSGSANLDEITLANWGNITTSKKGGLTISNPTLTFGTLLNVAVNWTPTSTVVTRVGPQAYQYGSKVCGVKIPFVEALNAVNDQYTLTMTKNAVSPSTQQKISGAVFTYSIGFAVSSTGVLGTGQLTVANNYY</sequence>
<evidence type="ECO:0000256" key="1">
    <source>
        <dbReference type="SAM" id="MobiDB-lite"/>
    </source>
</evidence>
<gene>
    <name evidence="3" type="ORF">JCM16418_4528</name>
</gene>
<keyword evidence="2" id="KW-0732">Signal</keyword>
<name>W7Z060_9BACL</name>
<organism evidence="3 4">
    <name type="scientific">Paenibacillus pini JCM 16418</name>
    <dbReference type="NCBI Taxonomy" id="1236976"/>
    <lineage>
        <taxon>Bacteria</taxon>
        <taxon>Bacillati</taxon>
        <taxon>Bacillota</taxon>
        <taxon>Bacilli</taxon>
        <taxon>Bacillales</taxon>
        <taxon>Paenibacillaceae</taxon>
        <taxon>Paenibacillus</taxon>
    </lineage>
</organism>
<protein>
    <submittedName>
        <fullName evidence="3">Uncharacterized protein</fullName>
    </submittedName>
</protein>
<dbReference type="RefSeq" id="WP_036652655.1">
    <property type="nucleotide sequence ID" value="NZ_BAVZ01000022.1"/>
</dbReference>
<dbReference type="eggNOG" id="ENOG5032Y52">
    <property type="taxonomic scope" value="Bacteria"/>
</dbReference>